<protein>
    <submittedName>
        <fullName evidence="3">Phage tail protein</fullName>
    </submittedName>
</protein>
<reference evidence="3 4" key="1">
    <citation type="submission" date="2019-03" db="EMBL/GenBank/DDBJ databases">
        <authorList>
            <person name="Kim M.K.M."/>
        </authorList>
    </citation>
    <scope>NUCLEOTIDE SEQUENCE [LARGE SCALE GENOMIC DNA]</scope>
    <source>
        <strain evidence="3 4">17J68-12</strain>
    </source>
</reference>
<proteinExistence type="predicted"/>
<dbReference type="AlphaFoldDB" id="A0A4R1B3H1"/>
<accession>A0A4R1B3H1</accession>
<dbReference type="Pfam" id="PF07484">
    <property type="entry name" value="Collar"/>
    <property type="match status" value="1"/>
</dbReference>
<keyword evidence="4" id="KW-1185">Reference proteome</keyword>
<dbReference type="RefSeq" id="WP_131450399.1">
    <property type="nucleotide sequence ID" value="NZ_SJZI01000050.1"/>
</dbReference>
<dbReference type="InterPro" id="IPR011083">
    <property type="entry name" value="Phage_tail_collar_dom"/>
</dbReference>
<dbReference type="SUPFAM" id="SSF88874">
    <property type="entry name" value="Receptor-binding domain of short tail fibre protein gp12"/>
    <property type="match status" value="1"/>
</dbReference>
<evidence type="ECO:0000313" key="3">
    <source>
        <dbReference type="EMBL" id="TCJ12642.1"/>
    </source>
</evidence>
<organism evidence="3 4">
    <name type="scientific">Flaviaesturariibacter flavus</name>
    <dbReference type="NCBI Taxonomy" id="2502780"/>
    <lineage>
        <taxon>Bacteria</taxon>
        <taxon>Pseudomonadati</taxon>
        <taxon>Bacteroidota</taxon>
        <taxon>Chitinophagia</taxon>
        <taxon>Chitinophagales</taxon>
        <taxon>Chitinophagaceae</taxon>
        <taxon>Flaviaestuariibacter</taxon>
    </lineage>
</organism>
<dbReference type="Gene3D" id="3.90.1340.10">
    <property type="entry name" value="Phage tail collar domain"/>
    <property type="match status" value="1"/>
</dbReference>
<dbReference type="OrthoDB" id="9810174at2"/>
<comment type="caution">
    <text evidence="3">The sequence shown here is derived from an EMBL/GenBank/DDBJ whole genome shotgun (WGS) entry which is preliminary data.</text>
</comment>
<dbReference type="Proteomes" id="UP000295334">
    <property type="component" value="Unassembled WGS sequence"/>
</dbReference>
<sequence length="180" mass="18614">MDPYIGEIRMFAGTFAPRGWMFCTGQLLSIAQNSALFSILGTNYGGDGVSTFGLPNLAGRVPVGTGQGPGLSRKELGQMGGTESVTLLSNQMPAHTHGFAVSNTNGDTTVPAAGAVLAVVNTGGREPEQHPAYLASGTPNTPLNPASVQPAGGSQPHDNMMPYLGMNYIIAVEGLYPPRP</sequence>
<evidence type="ECO:0000313" key="4">
    <source>
        <dbReference type="Proteomes" id="UP000295334"/>
    </source>
</evidence>
<dbReference type="EMBL" id="SJZI01000050">
    <property type="protein sequence ID" value="TCJ12642.1"/>
    <property type="molecule type" value="Genomic_DNA"/>
</dbReference>
<feature type="region of interest" description="Disordered" evidence="1">
    <location>
        <begin position="126"/>
        <end position="156"/>
    </location>
</feature>
<name>A0A4R1B3H1_9BACT</name>
<evidence type="ECO:0000256" key="1">
    <source>
        <dbReference type="SAM" id="MobiDB-lite"/>
    </source>
</evidence>
<dbReference type="InterPro" id="IPR037053">
    <property type="entry name" value="Phage_tail_collar_dom_sf"/>
</dbReference>
<gene>
    <name evidence="3" type="ORF">EPD60_15360</name>
</gene>
<feature type="compositionally biased region" description="Polar residues" evidence="1">
    <location>
        <begin position="137"/>
        <end position="147"/>
    </location>
</feature>
<feature type="domain" description="Phage tail collar" evidence="2">
    <location>
        <begin position="6"/>
        <end position="62"/>
    </location>
</feature>
<evidence type="ECO:0000259" key="2">
    <source>
        <dbReference type="Pfam" id="PF07484"/>
    </source>
</evidence>